<evidence type="ECO:0000256" key="6">
    <source>
        <dbReference type="ARBA" id="ARBA00022777"/>
    </source>
</evidence>
<dbReference type="PANTHER" id="PTHR34220:SF7">
    <property type="entry name" value="SENSOR HISTIDINE KINASE YPDA"/>
    <property type="match status" value="1"/>
</dbReference>
<proteinExistence type="predicted"/>
<comment type="subcellular location">
    <subcellularLocation>
        <location evidence="1">Cell membrane</location>
        <topology evidence="1">Multi-pass membrane protein</topology>
    </subcellularLocation>
</comment>
<dbReference type="EMBL" id="JALIRP010000001">
    <property type="protein sequence ID" value="MCJ8010436.1"/>
    <property type="molecule type" value="Genomic_DNA"/>
</dbReference>
<keyword evidence="8 9" id="KW-0472">Membrane</keyword>
<comment type="caution">
    <text evidence="11">The sequence shown here is derived from an EMBL/GenBank/DDBJ whole genome shotgun (WGS) entry which is preliminary data.</text>
</comment>
<dbReference type="Gene3D" id="3.30.565.10">
    <property type="entry name" value="Histidine kinase-like ATPase, C-terminal domain"/>
    <property type="match status" value="1"/>
</dbReference>
<name>A0A9X1WKZ5_9BACL</name>
<evidence type="ECO:0000313" key="11">
    <source>
        <dbReference type="EMBL" id="MCJ8010436.1"/>
    </source>
</evidence>
<keyword evidence="3" id="KW-0597">Phosphoprotein</keyword>
<keyword evidence="12" id="KW-1185">Reference proteome</keyword>
<dbReference type="Pfam" id="PF06580">
    <property type="entry name" value="His_kinase"/>
    <property type="match status" value="1"/>
</dbReference>
<dbReference type="Proteomes" id="UP001139347">
    <property type="component" value="Unassembled WGS sequence"/>
</dbReference>
<feature type="transmembrane region" description="Helical" evidence="9">
    <location>
        <begin position="314"/>
        <end position="336"/>
    </location>
</feature>
<evidence type="ECO:0000313" key="12">
    <source>
        <dbReference type="Proteomes" id="UP001139347"/>
    </source>
</evidence>
<keyword evidence="6 11" id="KW-0418">Kinase</keyword>
<keyword evidence="5 9" id="KW-0812">Transmembrane</keyword>
<dbReference type="PANTHER" id="PTHR34220">
    <property type="entry name" value="SENSOR HISTIDINE KINASE YPDA"/>
    <property type="match status" value="1"/>
</dbReference>
<dbReference type="GO" id="GO:0000155">
    <property type="term" value="F:phosphorelay sensor kinase activity"/>
    <property type="evidence" value="ECO:0007669"/>
    <property type="project" value="InterPro"/>
</dbReference>
<evidence type="ECO:0000256" key="9">
    <source>
        <dbReference type="SAM" id="Phobius"/>
    </source>
</evidence>
<accession>A0A9X1WKZ5</accession>
<protein>
    <submittedName>
        <fullName evidence="11">Sensor histidine kinase</fullName>
    </submittedName>
</protein>
<evidence type="ECO:0000256" key="1">
    <source>
        <dbReference type="ARBA" id="ARBA00004651"/>
    </source>
</evidence>
<keyword evidence="7 9" id="KW-1133">Transmembrane helix</keyword>
<dbReference type="InterPro" id="IPR033479">
    <property type="entry name" value="dCache_1"/>
</dbReference>
<organism evidence="11 12">
    <name type="scientific">Paenibacillus mangrovi</name>
    <dbReference type="NCBI Taxonomy" id="2931978"/>
    <lineage>
        <taxon>Bacteria</taxon>
        <taxon>Bacillati</taxon>
        <taxon>Bacillota</taxon>
        <taxon>Bacilli</taxon>
        <taxon>Bacillales</taxon>
        <taxon>Paenibacillaceae</taxon>
        <taxon>Paenibacillus</taxon>
    </lineage>
</organism>
<dbReference type="SUPFAM" id="SSF158472">
    <property type="entry name" value="HAMP domain-like"/>
    <property type="match status" value="1"/>
</dbReference>
<evidence type="ECO:0000256" key="3">
    <source>
        <dbReference type="ARBA" id="ARBA00022553"/>
    </source>
</evidence>
<dbReference type="Pfam" id="PF00672">
    <property type="entry name" value="HAMP"/>
    <property type="match status" value="1"/>
</dbReference>
<dbReference type="Pfam" id="PF02518">
    <property type="entry name" value="HATPase_c"/>
    <property type="match status" value="1"/>
</dbReference>
<dbReference type="Pfam" id="PF02743">
    <property type="entry name" value="dCache_1"/>
    <property type="match status" value="1"/>
</dbReference>
<evidence type="ECO:0000259" key="10">
    <source>
        <dbReference type="PROSITE" id="PS50885"/>
    </source>
</evidence>
<feature type="domain" description="HAMP" evidence="10">
    <location>
        <begin position="334"/>
        <end position="386"/>
    </location>
</feature>
<dbReference type="Gene3D" id="3.30.450.20">
    <property type="entry name" value="PAS domain"/>
    <property type="match status" value="1"/>
</dbReference>
<reference evidence="11" key="1">
    <citation type="submission" date="2022-04" db="EMBL/GenBank/DDBJ databases">
        <title>Paenibacillus mangrovi sp. nov., a novel endophytic bacterium isolated from bark of Kandelia candel.</title>
        <authorList>
            <person name="Tuo L."/>
        </authorList>
    </citation>
    <scope>NUCLEOTIDE SEQUENCE</scope>
    <source>
        <strain evidence="11">KQZ6P-2</strain>
    </source>
</reference>
<dbReference type="SUPFAM" id="SSF55874">
    <property type="entry name" value="ATPase domain of HSP90 chaperone/DNA topoisomerase II/histidine kinase"/>
    <property type="match status" value="1"/>
</dbReference>
<dbReference type="AlphaFoldDB" id="A0A9X1WKZ5"/>
<gene>
    <name evidence="11" type="ORF">MUG84_01605</name>
</gene>
<keyword evidence="2" id="KW-1003">Cell membrane</keyword>
<dbReference type="InterPro" id="IPR050640">
    <property type="entry name" value="Bact_2-comp_sensor_kinase"/>
</dbReference>
<dbReference type="PROSITE" id="PS50885">
    <property type="entry name" value="HAMP"/>
    <property type="match status" value="1"/>
</dbReference>
<keyword evidence="4" id="KW-0808">Transferase</keyword>
<dbReference type="CDD" id="cd06225">
    <property type="entry name" value="HAMP"/>
    <property type="match status" value="1"/>
</dbReference>
<dbReference type="InterPro" id="IPR036890">
    <property type="entry name" value="HATPase_C_sf"/>
</dbReference>
<evidence type="ECO:0000256" key="2">
    <source>
        <dbReference type="ARBA" id="ARBA00022475"/>
    </source>
</evidence>
<evidence type="ECO:0000256" key="4">
    <source>
        <dbReference type="ARBA" id="ARBA00022679"/>
    </source>
</evidence>
<dbReference type="Gene3D" id="1.10.8.500">
    <property type="entry name" value="HAMP domain in histidine kinase"/>
    <property type="match status" value="1"/>
</dbReference>
<dbReference type="InterPro" id="IPR003594">
    <property type="entry name" value="HATPase_dom"/>
</dbReference>
<sequence>MNIEKTYKKLQFWNKVYAITNPGRNRLNFNFNLKKKFFLIFLVSSIIPITSFIAYSYFSTRDLITKQSYSSLNETLNQINLNIENRLEYYHKLSDSLYMDSQLRNYLSNNYLEAFYYLDAFNYINSTLSTMLTLNSKIQGITIYTDNKTFYSDGVFVKYMEDIPERVKQEALQAAGDTIYMQLQDEESLDYHITLARSLSYFSLTHPYGILTINIDNDEIYSLIKQESVNKSIYIIDESGTIITAGDKEMVSQSLYDTFPIEDQLQASSGRFEEDIDGQKCFFLFKQLSNGWKSVITVPYSQLMEDAEKSTERIIWISILTIAASIILIHITTKLITKRIEQLLQQIRKVERGDFEVSIQSTSRDEIAQLSFAFNKMASKIQELIHDVYVKEISMKEAELTTLQAQINPHFLYNTLASISSLAIKEGDMQVYQMVNHLSKYYRISLNKGKRIILIEQEINLVKNYISIQEIRFKGMLRMHYDLDETLFQLSTIKLILQPFVENCINHAIWNESGINIIVKLKSYGDDILLQIIDDGMGMTPANLEKALKKTSNNSGYGINNVDERIKLTYGESYGVEIFSRLGIGTSVTVRIPKMKIYEV</sequence>
<dbReference type="InterPro" id="IPR010559">
    <property type="entry name" value="Sig_transdc_His_kin_internal"/>
</dbReference>
<dbReference type="GO" id="GO:0005886">
    <property type="term" value="C:plasma membrane"/>
    <property type="evidence" value="ECO:0007669"/>
    <property type="project" value="UniProtKB-SubCell"/>
</dbReference>
<evidence type="ECO:0000256" key="5">
    <source>
        <dbReference type="ARBA" id="ARBA00022692"/>
    </source>
</evidence>
<feature type="transmembrane region" description="Helical" evidence="9">
    <location>
        <begin position="37"/>
        <end position="58"/>
    </location>
</feature>
<evidence type="ECO:0000256" key="8">
    <source>
        <dbReference type="ARBA" id="ARBA00023136"/>
    </source>
</evidence>
<dbReference type="RefSeq" id="WP_244718464.1">
    <property type="nucleotide sequence ID" value="NZ_JALIRP010000001.1"/>
</dbReference>
<dbReference type="InterPro" id="IPR003660">
    <property type="entry name" value="HAMP_dom"/>
</dbReference>
<dbReference type="SMART" id="SM00304">
    <property type="entry name" value="HAMP"/>
    <property type="match status" value="1"/>
</dbReference>
<evidence type="ECO:0000256" key="7">
    <source>
        <dbReference type="ARBA" id="ARBA00022989"/>
    </source>
</evidence>